<dbReference type="Proteomes" id="UP001159427">
    <property type="component" value="Unassembled WGS sequence"/>
</dbReference>
<proteinExistence type="predicted"/>
<organism evidence="1 2">
    <name type="scientific">Porites evermanni</name>
    <dbReference type="NCBI Taxonomy" id="104178"/>
    <lineage>
        <taxon>Eukaryota</taxon>
        <taxon>Metazoa</taxon>
        <taxon>Cnidaria</taxon>
        <taxon>Anthozoa</taxon>
        <taxon>Hexacorallia</taxon>
        <taxon>Scleractinia</taxon>
        <taxon>Fungiina</taxon>
        <taxon>Poritidae</taxon>
        <taxon>Porites</taxon>
    </lineage>
</organism>
<dbReference type="EMBL" id="CALNXI010001107">
    <property type="protein sequence ID" value="CAH3155809.1"/>
    <property type="molecule type" value="Genomic_DNA"/>
</dbReference>
<evidence type="ECO:0000313" key="2">
    <source>
        <dbReference type="Proteomes" id="UP001159427"/>
    </source>
</evidence>
<comment type="caution">
    <text evidence="1">The sequence shown here is derived from an EMBL/GenBank/DDBJ whole genome shotgun (WGS) entry which is preliminary data.</text>
</comment>
<gene>
    <name evidence="1" type="ORF">PEVE_00001952</name>
</gene>
<reference evidence="1 2" key="1">
    <citation type="submission" date="2022-05" db="EMBL/GenBank/DDBJ databases">
        <authorList>
            <consortium name="Genoscope - CEA"/>
            <person name="William W."/>
        </authorList>
    </citation>
    <scope>NUCLEOTIDE SEQUENCE [LARGE SCALE GENOMIC DNA]</scope>
</reference>
<accession>A0ABN8Q2Q8</accession>
<protein>
    <submittedName>
        <fullName evidence="1">Uncharacterized protein</fullName>
    </submittedName>
</protein>
<feature type="non-terminal residue" evidence="1">
    <location>
        <position position="1"/>
    </location>
</feature>
<evidence type="ECO:0000313" key="1">
    <source>
        <dbReference type="EMBL" id="CAH3155809.1"/>
    </source>
</evidence>
<name>A0ABN8Q2Q8_9CNID</name>
<sequence length="126" mass="14468">RVFKLSAKSHLNQKVDTAFSSDENENKRHYNQRIIEVEHGSFSPLVFSPYGGNGREAERFLTELAQNLSDKKQTDYSIVIHWLRGKLCFNLWRSAVLCVRGCRTIKHELNTDFSGEEIANVIGNIK</sequence>
<keyword evidence="2" id="KW-1185">Reference proteome</keyword>